<dbReference type="Proteomes" id="UP000501076">
    <property type="component" value="Plasmid pFDU301A"/>
</dbReference>
<protein>
    <submittedName>
        <fullName evidence="1">Uncharacterized protein</fullName>
    </submittedName>
</protein>
<dbReference type="AlphaFoldDB" id="A0A6M6E5Z4"/>
<keyword evidence="1" id="KW-0614">Plasmid</keyword>
<geneLocation type="plasmid" evidence="2">
    <name>pfdu301a</name>
</geneLocation>
<dbReference type="RefSeq" id="WP_171778944.1">
    <property type="nucleotide sequence ID" value="NZ_CP045273.1"/>
</dbReference>
<gene>
    <name evidence="1" type="ORF">FDZ14_33170</name>
</gene>
<sequence>MLNSKVLENANGDKYTLTSQKKGIFKDKKANAEFWDIVEGLGEQMYIQVAKNLGINILEIDDLEDIKQLTALAVFLVEKNYEEAKAPSINENL</sequence>
<name>A0A6M6E5Z4_PRIMG</name>
<organism evidence="1 2">
    <name type="scientific">Priestia megaterium</name>
    <name type="common">Bacillus megaterium</name>
    <dbReference type="NCBI Taxonomy" id="1404"/>
    <lineage>
        <taxon>Bacteria</taxon>
        <taxon>Bacillati</taxon>
        <taxon>Bacillota</taxon>
        <taxon>Bacilli</taxon>
        <taxon>Bacillales</taxon>
        <taxon>Bacillaceae</taxon>
        <taxon>Priestia</taxon>
    </lineage>
</organism>
<reference evidence="1 2" key="1">
    <citation type="submission" date="2019-10" db="EMBL/GenBank/DDBJ databases">
        <title>Complete genome sequences for adaption low water activity.</title>
        <authorList>
            <person name="Zhao L."/>
            <person name="Zhong J."/>
        </authorList>
    </citation>
    <scope>NUCLEOTIDE SEQUENCE [LARGE SCALE GENOMIC DNA]</scope>
    <source>
        <strain evidence="1 2">FDU301</strain>
        <plasmid evidence="2">pfdu301a</plasmid>
    </source>
</reference>
<evidence type="ECO:0000313" key="1">
    <source>
        <dbReference type="EMBL" id="QJX80944.1"/>
    </source>
</evidence>
<evidence type="ECO:0000313" key="2">
    <source>
        <dbReference type="Proteomes" id="UP000501076"/>
    </source>
</evidence>
<accession>A0A6M6E5Z4</accession>
<dbReference type="EMBL" id="CP045273">
    <property type="protein sequence ID" value="QJX80944.1"/>
    <property type="molecule type" value="Genomic_DNA"/>
</dbReference>
<proteinExistence type="predicted"/>